<accession>A0A2A2EGT9</accession>
<dbReference type="EMBL" id="MVOH01000006">
    <property type="protein sequence ID" value="PAU68197.1"/>
    <property type="molecule type" value="Genomic_DNA"/>
</dbReference>
<proteinExistence type="predicted"/>
<keyword evidence="3" id="KW-1185">Reference proteome</keyword>
<gene>
    <name evidence="2" type="ORF">B1526_0382</name>
</gene>
<evidence type="ECO:0000313" key="2">
    <source>
        <dbReference type="EMBL" id="PAU68197.1"/>
    </source>
</evidence>
<reference evidence="2 3" key="1">
    <citation type="journal article" date="2017" name="ISME J.">
        <title>Unveiling bifidobacterial biogeography across the mammalian branch of the tree of life.</title>
        <authorList>
            <person name="Milani C."/>
            <person name="Mangifesta M."/>
            <person name="Mancabelli L."/>
            <person name="Lugli G.A."/>
            <person name="James K."/>
            <person name="Duranti S."/>
            <person name="Turroni F."/>
            <person name="Ferrario C."/>
            <person name="Ossiprandi M.C."/>
            <person name="van Sinderen D."/>
            <person name="Ventura M."/>
        </authorList>
    </citation>
    <scope>NUCLEOTIDE SEQUENCE [LARGE SCALE GENOMIC DNA]</scope>
    <source>
        <strain evidence="3">Ham19E</strain>
    </source>
</reference>
<name>A0A2A2EGT9_9BIFI</name>
<sequence>MASNGSMDTTHHITPLTTSTAGGWHARRPVRMLIAAGSTLVPGSAAAFDTTRAQALLAVMRDCHALMQRMAHECDTALDDLLRTTAMVRIDAWHGPAGELYRERIRALRTQAAIVRAQGDVAPAMLFGQGTI</sequence>
<comment type="caution">
    <text evidence="2">The sequence shown here is derived from an EMBL/GenBank/DDBJ whole genome shotgun (WGS) entry which is preliminary data.</text>
</comment>
<evidence type="ECO:0000256" key="1">
    <source>
        <dbReference type="SAM" id="MobiDB-lite"/>
    </source>
</evidence>
<protein>
    <submittedName>
        <fullName evidence="2">Uncharacterized protein</fullName>
    </submittedName>
</protein>
<organism evidence="2 3">
    <name type="scientific">Bifidobacterium criceti</name>
    <dbReference type="NCBI Taxonomy" id="1960969"/>
    <lineage>
        <taxon>Bacteria</taxon>
        <taxon>Bacillati</taxon>
        <taxon>Actinomycetota</taxon>
        <taxon>Actinomycetes</taxon>
        <taxon>Bifidobacteriales</taxon>
        <taxon>Bifidobacteriaceae</taxon>
        <taxon>Bifidobacterium</taxon>
    </lineage>
</organism>
<dbReference type="Proteomes" id="UP000218399">
    <property type="component" value="Unassembled WGS sequence"/>
</dbReference>
<evidence type="ECO:0000313" key="3">
    <source>
        <dbReference type="Proteomes" id="UP000218399"/>
    </source>
</evidence>
<dbReference type="AlphaFoldDB" id="A0A2A2EGT9"/>
<feature type="region of interest" description="Disordered" evidence="1">
    <location>
        <begin position="1"/>
        <end position="22"/>
    </location>
</feature>